<feature type="compositionally biased region" description="Polar residues" evidence="1">
    <location>
        <begin position="894"/>
        <end position="918"/>
    </location>
</feature>
<gene>
    <name evidence="2" type="ORF">LTR36_005715</name>
</gene>
<dbReference type="EMBL" id="JAVFHQ010000034">
    <property type="protein sequence ID" value="KAK4543166.1"/>
    <property type="molecule type" value="Genomic_DNA"/>
</dbReference>
<accession>A0AAV9JDF4</accession>
<proteinExistence type="predicted"/>
<dbReference type="AlphaFoldDB" id="A0AAV9JDF4"/>
<feature type="compositionally biased region" description="Polar residues" evidence="1">
    <location>
        <begin position="310"/>
        <end position="325"/>
    </location>
</feature>
<keyword evidence="3" id="KW-1185">Reference proteome</keyword>
<feature type="region of interest" description="Disordered" evidence="1">
    <location>
        <begin position="854"/>
        <end position="1024"/>
    </location>
</feature>
<feature type="compositionally biased region" description="Low complexity" evidence="1">
    <location>
        <begin position="988"/>
        <end position="1009"/>
    </location>
</feature>
<sequence>MAGADGAVGFPFRATHHWARDYTVHNSVSLVKGDEGKILAVGGPNNDWVEVAIPARGIEHGWVPKSYTERGRTRKYGDWVVETQSIQDPPQIAARVPRNGSKLYKAACATLIGIRDHRADLEEFMEVYKQALGDPLSNDTAFIEQACTAFCDGVNNAGLANVFNKQNFTLAEIISGAQEVDRSQLQRSGVYTWQHSDFPREPSRGPEIAVGSTKNFTKRRYGHEQDSKTKQYPQYKAWNQSNEHHMVVLCDTTEEDPKLVFQFWCELLLMLLLETYHPDLLTGSMQQQTAVVDMEADYDESPPDKDPPSGRSNAQPSLAPSKADNYSSALDKRLLARKLSSIMTHVKAATGWPGGCSRDSFGGHGLNWTTPGIRGEREGSPITWIKTTISGPDGLVDLYRRTVPLQPQLTLTAAKLGHPVGARDGQHPSFEMRLIFKENLTLKMSKDTKVWFTFEIMHDTHHAIPYARHPELPEYNDGHYANRLGIRLEYKDTGGHWIRMYAQTNDRLQYTTWRPLRGYVEALGIIRHLQQQQVQQPPDWWLDYGRTTVKKVDFDFLKQVLRITESRTTTPIGPPQQIPSSEREKTLARTMATNTIGDPSAMPTTFNKDGFPTGRTGTKCAFCRIHEVDDEGVVRSGTNEVAWRCVPSDQDPINCRVCRNLLRMRCAWVGSLSEISEAFARALLLRPTVLGALEVATEPELAELPTADTVTFLTTGGTPDASGGLDVSGLTLNTPSSPRLLFQKPSPRCPTDPDEMPLTDGYKGALPSDYADSHWAQYSTYKMVDKLQKFVTQYDDISLGSSSAMPLQAAFQALHDMFTFLRRLFQRVSSKNIINGADFLDQCVVERGYESLWDTAVPPRPSTTSREAASSSHSRGPSQSSGGVREAPARGATGSPTASSSRQRSGNHQRTVSQQQASESEHRPPTPMPRGSGMGGAGHQRTGSQQEGVPSGRHPSGSRPLSGIQQPGSARPPSGGRPASIGRPLSIGRPPSGGQQPGSGRPPSGGHQRTASQQQGARGPPPAFGLYKLQLKQLMEDDTVESYAKAIDLVVPLVQEAPDVSRPPGARVRCELLDIRKRLTFYETMGDRHARDLMAQIDRADNLAGRDFTLPAFGVSNRLPTVQEVSTVIRSQNVTEDSALKSMAAHLADIGLLCNEGAMDVVQHLFDWAAECRRRSGG</sequence>
<reference evidence="2 3" key="1">
    <citation type="submission" date="2021-11" db="EMBL/GenBank/DDBJ databases">
        <title>Black yeast isolated from Biological Soil Crust.</title>
        <authorList>
            <person name="Kurbessoian T."/>
        </authorList>
    </citation>
    <scope>NUCLEOTIDE SEQUENCE [LARGE SCALE GENOMIC DNA]</scope>
    <source>
        <strain evidence="2 3">CCFEE 5522</strain>
    </source>
</reference>
<comment type="caution">
    <text evidence="2">The sequence shown here is derived from an EMBL/GenBank/DDBJ whole genome shotgun (WGS) entry which is preliminary data.</text>
</comment>
<name>A0AAV9JDF4_9PEZI</name>
<feature type="compositionally biased region" description="Low complexity" evidence="1">
    <location>
        <begin position="870"/>
        <end position="883"/>
    </location>
</feature>
<evidence type="ECO:0000256" key="1">
    <source>
        <dbReference type="SAM" id="MobiDB-lite"/>
    </source>
</evidence>
<evidence type="ECO:0008006" key="4">
    <source>
        <dbReference type="Google" id="ProtNLM"/>
    </source>
</evidence>
<dbReference type="Proteomes" id="UP001324427">
    <property type="component" value="Unassembled WGS sequence"/>
</dbReference>
<feature type="region of interest" description="Disordered" evidence="1">
    <location>
        <begin position="295"/>
        <end position="325"/>
    </location>
</feature>
<feature type="compositionally biased region" description="Low complexity" evidence="1">
    <location>
        <begin position="967"/>
        <end position="980"/>
    </location>
</feature>
<evidence type="ECO:0000313" key="2">
    <source>
        <dbReference type="EMBL" id="KAK4543166.1"/>
    </source>
</evidence>
<protein>
    <recommendedName>
        <fullName evidence="4">SH3 domain-containing protein</fullName>
    </recommendedName>
</protein>
<evidence type="ECO:0000313" key="3">
    <source>
        <dbReference type="Proteomes" id="UP001324427"/>
    </source>
</evidence>
<organism evidence="2 3">
    <name type="scientific">Oleoguttula mirabilis</name>
    <dbReference type="NCBI Taxonomy" id="1507867"/>
    <lineage>
        <taxon>Eukaryota</taxon>
        <taxon>Fungi</taxon>
        <taxon>Dikarya</taxon>
        <taxon>Ascomycota</taxon>
        <taxon>Pezizomycotina</taxon>
        <taxon>Dothideomycetes</taxon>
        <taxon>Dothideomycetidae</taxon>
        <taxon>Mycosphaerellales</taxon>
        <taxon>Teratosphaeriaceae</taxon>
        <taxon>Oleoguttula</taxon>
    </lineage>
</organism>